<dbReference type="Proteomes" id="UP001054252">
    <property type="component" value="Unassembled WGS sequence"/>
</dbReference>
<evidence type="ECO:0000313" key="1">
    <source>
        <dbReference type="EMBL" id="GKV40645.1"/>
    </source>
</evidence>
<keyword evidence="2" id="KW-1185">Reference proteome</keyword>
<comment type="caution">
    <text evidence="1">The sequence shown here is derived from an EMBL/GenBank/DDBJ whole genome shotgun (WGS) entry which is preliminary data.</text>
</comment>
<sequence length="120" mass="14073">MKIPYFRSQIEKLTAEGGKLRTDASGEVANQDVHLPGILPKVPGRFYYYFGKPIETEGRKQELRDREKCHELYLQVKAEVEKCLAYLKEKREKDPYRNILPRLLYQARHGFTSEVPSFEP</sequence>
<protein>
    <recommendedName>
        <fullName evidence="3">Acyltransferase</fullName>
    </recommendedName>
</protein>
<evidence type="ECO:0008006" key="3">
    <source>
        <dbReference type="Google" id="ProtNLM"/>
    </source>
</evidence>
<dbReference type="GO" id="GO:0016020">
    <property type="term" value="C:membrane"/>
    <property type="evidence" value="ECO:0007669"/>
    <property type="project" value="TreeGrafter"/>
</dbReference>
<proteinExistence type="predicted"/>
<dbReference type="PANTHER" id="PTHR22753:SF24">
    <property type="entry name" value="ESTERASE_LIPASE_THIOESTERASE FAMILY PROTEIN"/>
    <property type="match status" value="1"/>
</dbReference>
<evidence type="ECO:0000313" key="2">
    <source>
        <dbReference type="Proteomes" id="UP001054252"/>
    </source>
</evidence>
<dbReference type="PANTHER" id="PTHR22753">
    <property type="entry name" value="TRANSMEMBRANE PROTEIN 68"/>
    <property type="match status" value="1"/>
</dbReference>
<gene>
    <name evidence="1" type="ORF">SLEP1_g48257</name>
</gene>
<dbReference type="EMBL" id="BPVZ01000143">
    <property type="protein sequence ID" value="GKV40645.1"/>
    <property type="molecule type" value="Genomic_DNA"/>
</dbReference>
<dbReference type="AlphaFoldDB" id="A0AAV5LT34"/>
<reference evidence="1 2" key="1">
    <citation type="journal article" date="2021" name="Commun. Biol.">
        <title>The genome of Shorea leprosula (Dipterocarpaceae) highlights the ecological relevance of drought in aseasonal tropical rainforests.</title>
        <authorList>
            <person name="Ng K.K.S."/>
            <person name="Kobayashi M.J."/>
            <person name="Fawcett J.A."/>
            <person name="Hatakeyama M."/>
            <person name="Paape T."/>
            <person name="Ng C.H."/>
            <person name="Ang C.C."/>
            <person name="Tnah L.H."/>
            <person name="Lee C.T."/>
            <person name="Nishiyama T."/>
            <person name="Sese J."/>
            <person name="O'Brien M.J."/>
            <person name="Copetti D."/>
            <person name="Mohd Noor M.I."/>
            <person name="Ong R.C."/>
            <person name="Putra M."/>
            <person name="Sireger I.Z."/>
            <person name="Indrioko S."/>
            <person name="Kosugi Y."/>
            <person name="Izuno A."/>
            <person name="Isagi Y."/>
            <person name="Lee S.L."/>
            <person name="Shimizu K.K."/>
        </authorList>
    </citation>
    <scope>NUCLEOTIDE SEQUENCE [LARGE SCALE GENOMIC DNA]</scope>
    <source>
        <strain evidence="1">214</strain>
    </source>
</reference>
<accession>A0AAV5LT34</accession>
<organism evidence="1 2">
    <name type="scientific">Rubroshorea leprosula</name>
    <dbReference type="NCBI Taxonomy" id="152421"/>
    <lineage>
        <taxon>Eukaryota</taxon>
        <taxon>Viridiplantae</taxon>
        <taxon>Streptophyta</taxon>
        <taxon>Embryophyta</taxon>
        <taxon>Tracheophyta</taxon>
        <taxon>Spermatophyta</taxon>
        <taxon>Magnoliopsida</taxon>
        <taxon>eudicotyledons</taxon>
        <taxon>Gunneridae</taxon>
        <taxon>Pentapetalae</taxon>
        <taxon>rosids</taxon>
        <taxon>malvids</taxon>
        <taxon>Malvales</taxon>
        <taxon>Dipterocarpaceae</taxon>
        <taxon>Rubroshorea</taxon>
    </lineage>
</organism>
<name>A0AAV5LT34_9ROSI</name>